<keyword evidence="4" id="KW-1185">Reference proteome</keyword>
<sequence length="235" mass="25555">MNRTDRLYALVEELRAAAPRSRSARSLAERFAVSVRTVERDLSALQQAGLPIWAQPGRTGGYTIDPAATLGPMGFTADEALAVMIGLGSLTRGPFGAAAGTALRKVLAVMPDEDARRATALAARIHLLEPDEVDAAPVPPALAESLRADRVMVLQYRDKNGAVTRREVEPLGTIGKDGAWYLIAWCRLRDGVRAFRGDRMVSAELTDERPPRRALRREDLDIPFGTLRSIGDELG</sequence>
<dbReference type="InterPro" id="IPR051534">
    <property type="entry name" value="CBASS_pafABC_assoc_protein"/>
</dbReference>
<feature type="domain" description="WYL" evidence="2">
    <location>
        <begin position="141"/>
        <end position="204"/>
    </location>
</feature>
<dbReference type="GO" id="GO:0003677">
    <property type="term" value="F:DNA binding"/>
    <property type="evidence" value="ECO:0007669"/>
    <property type="project" value="UniProtKB-KW"/>
</dbReference>
<keyword evidence="3" id="KW-0238">DNA-binding</keyword>
<dbReference type="InterPro" id="IPR013196">
    <property type="entry name" value="HTH_11"/>
</dbReference>
<dbReference type="PANTHER" id="PTHR34580:SF1">
    <property type="entry name" value="PROTEIN PAFC"/>
    <property type="match status" value="1"/>
</dbReference>
<feature type="domain" description="Helix-turn-helix type 11" evidence="1">
    <location>
        <begin position="6"/>
        <end position="62"/>
    </location>
</feature>
<name>A0A852YGE4_9MICO</name>
<dbReference type="SUPFAM" id="SSF46785">
    <property type="entry name" value="Winged helix' DNA-binding domain"/>
    <property type="match status" value="1"/>
</dbReference>
<comment type="caution">
    <text evidence="3">The sequence shown here is derived from an EMBL/GenBank/DDBJ whole genome shotgun (WGS) entry which is preliminary data.</text>
</comment>
<dbReference type="InterPro" id="IPR036388">
    <property type="entry name" value="WH-like_DNA-bd_sf"/>
</dbReference>
<gene>
    <name evidence="3" type="ORF">BJ979_002837</name>
</gene>
<protein>
    <submittedName>
        <fullName evidence="3">Putative DNA-binding transcriptional regulator YafY</fullName>
    </submittedName>
</protein>
<dbReference type="Proteomes" id="UP000553888">
    <property type="component" value="Unassembled WGS sequence"/>
</dbReference>
<dbReference type="InterPro" id="IPR026881">
    <property type="entry name" value="WYL_dom"/>
</dbReference>
<evidence type="ECO:0000313" key="3">
    <source>
        <dbReference type="EMBL" id="NYH00212.1"/>
    </source>
</evidence>
<organism evidence="3 4">
    <name type="scientific">Schumannella luteola</name>
    <dbReference type="NCBI Taxonomy" id="472059"/>
    <lineage>
        <taxon>Bacteria</taxon>
        <taxon>Bacillati</taxon>
        <taxon>Actinomycetota</taxon>
        <taxon>Actinomycetes</taxon>
        <taxon>Micrococcales</taxon>
        <taxon>Microbacteriaceae</taxon>
        <taxon>Schumannella</taxon>
    </lineage>
</organism>
<evidence type="ECO:0000259" key="2">
    <source>
        <dbReference type="Pfam" id="PF13280"/>
    </source>
</evidence>
<accession>A0A852YGE4</accession>
<dbReference type="PROSITE" id="PS52050">
    <property type="entry name" value="WYL"/>
    <property type="match status" value="1"/>
</dbReference>
<proteinExistence type="predicted"/>
<dbReference type="EMBL" id="JACBZY010000001">
    <property type="protein sequence ID" value="NYH00212.1"/>
    <property type="molecule type" value="Genomic_DNA"/>
</dbReference>
<reference evidence="3 4" key="1">
    <citation type="submission" date="2020-07" db="EMBL/GenBank/DDBJ databases">
        <title>Sequencing the genomes of 1000 actinobacteria strains.</title>
        <authorList>
            <person name="Klenk H.-P."/>
        </authorList>
    </citation>
    <scope>NUCLEOTIDE SEQUENCE [LARGE SCALE GENOMIC DNA]</scope>
    <source>
        <strain evidence="3 4">DSM 23141</strain>
    </source>
</reference>
<dbReference type="RefSeq" id="WP_179568889.1">
    <property type="nucleotide sequence ID" value="NZ_JACBZY010000001.1"/>
</dbReference>
<dbReference type="Pfam" id="PF13280">
    <property type="entry name" value="WYL"/>
    <property type="match status" value="1"/>
</dbReference>
<evidence type="ECO:0000313" key="4">
    <source>
        <dbReference type="Proteomes" id="UP000553888"/>
    </source>
</evidence>
<dbReference type="PANTHER" id="PTHR34580">
    <property type="match status" value="1"/>
</dbReference>
<dbReference type="Gene3D" id="1.10.10.10">
    <property type="entry name" value="Winged helix-like DNA-binding domain superfamily/Winged helix DNA-binding domain"/>
    <property type="match status" value="1"/>
</dbReference>
<dbReference type="InterPro" id="IPR036390">
    <property type="entry name" value="WH_DNA-bd_sf"/>
</dbReference>
<evidence type="ECO:0000259" key="1">
    <source>
        <dbReference type="Pfam" id="PF08279"/>
    </source>
</evidence>
<dbReference type="Pfam" id="PF08279">
    <property type="entry name" value="HTH_11"/>
    <property type="match status" value="1"/>
</dbReference>
<dbReference type="AlphaFoldDB" id="A0A852YGE4"/>